<keyword evidence="3" id="KW-1185">Reference proteome</keyword>
<sequence length="93" mass="10364">MKIQLNGYILVPDDRLDAVRAGLIDHIRLTHQEPGCISFEVTENPDIPGRFDVAETFTDQAAFDAHQTRTKASPWAEITAGIPRDYEITEVPG</sequence>
<dbReference type="InterPro" id="IPR007138">
    <property type="entry name" value="ABM_dom"/>
</dbReference>
<evidence type="ECO:0000313" key="2">
    <source>
        <dbReference type="EMBL" id="MBI1492145.1"/>
    </source>
</evidence>
<dbReference type="Gene3D" id="3.30.70.100">
    <property type="match status" value="1"/>
</dbReference>
<dbReference type="GO" id="GO:0004497">
    <property type="term" value="F:monooxygenase activity"/>
    <property type="evidence" value="ECO:0007669"/>
    <property type="project" value="UniProtKB-KW"/>
</dbReference>
<dbReference type="SUPFAM" id="SSF54909">
    <property type="entry name" value="Dimeric alpha+beta barrel"/>
    <property type="match status" value="1"/>
</dbReference>
<dbReference type="PROSITE" id="PS51725">
    <property type="entry name" value="ABM"/>
    <property type="match status" value="1"/>
</dbReference>
<dbReference type="Pfam" id="PF03992">
    <property type="entry name" value="ABM"/>
    <property type="match status" value="1"/>
</dbReference>
<feature type="domain" description="ABM" evidence="1">
    <location>
        <begin position="3"/>
        <end position="91"/>
    </location>
</feature>
<dbReference type="AlphaFoldDB" id="A0A8J7IV93"/>
<reference evidence="2" key="1">
    <citation type="submission" date="2020-10" db="EMBL/GenBank/DDBJ databases">
        <title>Paenihalocynthiibacter styelae gen. nov., sp. nov., isolated from stalked sea squirt Styela clava.</title>
        <authorList>
            <person name="Kim Y.-O."/>
            <person name="Yoon J.-H."/>
        </authorList>
    </citation>
    <scope>NUCLEOTIDE SEQUENCE</scope>
    <source>
        <strain evidence="2">MYP1-1</strain>
    </source>
</reference>
<accession>A0A8J7IV93</accession>
<proteinExistence type="predicted"/>
<dbReference type="Proteomes" id="UP000640583">
    <property type="component" value="Unassembled WGS sequence"/>
</dbReference>
<dbReference type="InterPro" id="IPR011008">
    <property type="entry name" value="Dimeric_a/b-barrel"/>
</dbReference>
<keyword evidence="2" id="KW-0503">Monooxygenase</keyword>
<dbReference type="EMBL" id="JADCKQ010000001">
    <property type="protein sequence ID" value="MBI1492145.1"/>
    <property type="molecule type" value="Genomic_DNA"/>
</dbReference>
<organism evidence="2 3">
    <name type="scientific">Halocynthiibacter styelae</name>
    <dbReference type="NCBI Taxonomy" id="2761955"/>
    <lineage>
        <taxon>Bacteria</taxon>
        <taxon>Pseudomonadati</taxon>
        <taxon>Pseudomonadota</taxon>
        <taxon>Alphaproteobacteria</taxon>
        <taxon>Rhodobacterales</taxon>
        <taxon>Paracoccaceae</taxon>
        <taxon>Halocynthiibacter</taxon>
    </lineage>
</organism>
<name>A0A8J7IV93_9RHOB</name>
<gene>
    <name evidence="2" type="ORF">H1D41_00690</name>
</gene>
<protein>
    <submittedName>
        <fullName evidence="2">Antibiotic biosynthesis monooxygenase</fullName>
    </submittedName>
</protein>
<keyword evidence="2" id="KW-0560">Oxidoreductase</keyword>
<comment type="caution">
    <text evidence="2">The sequence shown here is derived from an EMBL/GenBank/DDBJ whole genome shotgun (WGS) entry which is preliminary data.</text>
</comment>
<dbReference type="RefSeq" id="WP_228847106.1">
    <property type="nucleotide sequence ID" value="NZ_JADCKQ010000001.1"/>
</dbReference>
<evidence type="ECO:0000259" key="1">
    <source>
        <dbReference type="PROSITE" id="PS51725"/>
    </source>
</evidence>
<evidence type="ECO:0000313" key="3">
    <source>
        <dbReference type="Proteomes" id="UP000640583"/>
    </source>
</evidence>